<organism evidence="2">
    <name type="scientific">marine metagenome</name>
    <dbReference type="NCBI Taxonomy" id="408172"/>
    <lineage>
        <taxon>unclassified sequences</taxon>
        <taxon>metagenomes</taxon>
        <taxon>ecological metagenomes</taxon>
    </lineage>
</organism>
<evidence type="ECO:0000256" key="1">
    <source>
        <dbReference type="SAM" id="MobiDB-lite"/>
    </source>
</evidence>
<reference evidence="2" key="1">
    <citation type="submission" date="2018-05" db="EMBL/GenBank/DDBJ databases">
        <authorList>
            <person name="Lanie J.A."/>
            <person name="Ng W.-L."/>
            <person name="Kazmierczak K.M."/>
            <person name="Andrzejewski T.M."/>
            <person name="Davidsen T.M."/>
            <person name="Wayne K.J."/>
            <person name="Tettelin H."/>
            <person name="Glass J.I."/>
            <person name="Rusch D."/>
            <person name="Podicherti R."/>
            <person name="Tsui H.-C.T."/>
            <person name="Winkler M.E."/>
        </authorList>
    </citation>
    <scope>NUCLEOTIDE SEQUENCE</scope>
</reference>
<proteinExistence type="predicted"/>
<sequence>VSKEDQNNSSTEEFIDRINKQKGRTSTRIITNSNHLSKNQENSWNENGYILIPRFISEDKCEETNQAVIDIVRSMVGRTEEFNHAYIDQGHIGIREMKPAEKVENTE</sequence>
<protein>
    <submittedName>
        <fullName evidence="2">Uncharacterized protein</fullName>
    </submittedName>
</protein>
<dbReference type="AlphaFoldDB" id="A0A382DT46"/>
<dbReference type="SUPFAM" id="SSF51197">
    <property type="entry name" value="Clavaminate synthase-like"/>
    <property type="match status" value="1"/>
</dbReference>
<dbReference type="Gene3D" id="2.60.120.620">
    <property type="entry name" value="q2cbj1_9rhob like domain"/>
    <property type="match status" value="1"/>
</dbReference>
<evidence type="ECO:0000313" key="2">
    <source>
        <dbReference type="EMBL" id="SVB41568.1"/>
    </source>
</evidence>
<feature type="non-terminal residue" evidence="2">
    <location>
        <position position="1"/>
    </location>
</feature>
<gene>
    <name evidence="2" type="ORF">METZ01_LOCUS194422</name>
</gene>
<feature type="region of interest" description="Disordered" evidence="1">
    <location>
        <begin position="1"/>
        <end position="25"/>
    </location>
</feature>
<accession>A0A382DT46</accession>
<dbReference type="EMBL" id="UINC01040962">
    <property type="protein sequence ID" value="SVB41568.1"/>
    <property type="molecule type" value="Genomic_DNA"/>
</dbReference>
<name>A0A382DT46_9ZZZZ</name>
<feature type="non-terminal residue" evidence="2">
    <location>
        <position position="107"/>
    </location>
</feature>